<dbReference type="SUPFAM" id="SSF52833">
    <property type="entry name" value="Thioredoxin-like"/>
    <property type="match status" value="1"/>
</dbReference>
<accession>A0AAE9YEP3</accession>
<proteinExistence type="predicted"/>
<dbReference type="EMBL" id="CP116942">
    <property type="protein sequence ID" value="WCO67217.1"/>
    <property type="molecule type" value="Genomic_DNA"/>
</dbReference>
<dbReference type="KEGG" id="ima:PO878_00585"/>
<organism evidence="2 3">
    <name type="scientific">Iamia majanohamensis</name>
    <dbReference type="NCBI Taxonomy" id="467976"/>
    <lineage>
        <taxon>Bacteria</taxon>
        <taxon>Bacillati</taxon>
        <taxon>Actinomycetota</taxon>
        <taxon>Acidimicrobiia</taxon>
        <taxon>Acidimicrobiales</taxon>
        <taxon>Iamiaceae</taxon>
        <taxon>Iamia</taxon>
    </lineage>
</organism>
<dbReference type="Pfam" id="PF01323">
    <property type="entry name" value="DSBA"/>
    <property type="match status" value="1"/>
</dbReference>
<dbReference type="Proteomes" id="UP001216390">
    <property type="component" value="Chromosome"/>
</dbReference>
<dbReference type="InterPro" id="IPR036249">
    <property type="entry name" value="Thioredoxin-like_sf"/>
</dbReference>
<reference evidence="2" key="1">
    <citation type="submission" date="2023-01" db="EMBL/GenBank/DDBJ databases">
        <title>The diversity of Class Acidimicrobiia in South China Sea sediment environments and the proposal of Iamia marina sp. nov., a novel species of the genus Iamia.</title>
        <authorList>
            <person name="He Y."/>
            <person name="Tian X."/>
        </authorList>
    </citation>
    <scope>NUCLEOTIDE SEQUENCE</scope>
    <source>
        <strain evidence="2">DSM 19957</strain>
    </source>
</reference>
<dbReference type="Gene3D" id="3.40.30.10">
    <property type="entry name" value="Glutaredoxin"/>
    <property type="match status" value="1"/>
</dbReference>
<dbReference type="CDD" id="cd03024">
    <property type="entry name" value="DsbA_FrnE"/>
    <property type="match status" value="1"/>
</dbReference>
<dbReference type="AlphaFoldDB" id="A0AAE9YEP3"/>
<dbReference type="PANTHER" id="PTHR13887:SF41">
    <property type="entry name" value="THIOREDOXIN SUPERFAMILY PROTEIN"/>
    <property type="match status" value="1"/>
</dbReference>
<sequence>MSDATTLTVDVWSDVVCPWCFIGLANLDLAIDELEGPEQVEVVLHSFQLDPNAVTQTPEEHTEALARKYRTSVGQIKATTARIVSLGAERGIDFRFDRAVSGNTFDAHRLLHLARERDLQVALKHRLGRAYFTDGDPIGEHDTLRKAAVDVGLDPAEVDEVLAGDAHADAVAADIAAARQMDVTGVPFFVVDGRLGLGGAQPPEVLGKVLARAWADRTAAAEQAVGDGAVDGEACGPDGCDV</sequence>
<dbReference type="GO" id="GO:0016491">
    <property type="term" value="F:oxidoreductase activity"/>
    <property type="evidence" value="ECO:0007669"/>
    <property type="project" value="InterPro"/>
</dbReference>
<gene>
    <name evidence="2" type="ORF">PO878_00585</name>
</gene>
<name>A0AAE9YEP3_9ACTN</name>
<dbReference type="InterPro" id="IPR001853">
    <property type="entry name" value="DSBA-like_thioredoxin_dom"/>
</dbReference>
<evidence type="ECO:0000259" key="1">
    <source>
        <dbReference type="Pfam" id="PF01323"/>
    </source>
</evidence>
<evidence type="ECO:0000313" key="2">
    <source>
        <dbReference type="EMBL" id="WCO67217.1"/>
    </source>
</evidence>
<protein>
    <submittedName>
        <fullName evidence="2">DsbA family oxidoreductase</fullName>
    </submittedName>
</protein>
<dbReference type="RefSeq" id="WP_272736739.1">
    <property type="nucleotide sequence ID" value="NZ_CP116942.1"/>
</dbReference>
<keyword evidence="3" id="KW-1185">Reference proteome</keyword>
<feature type="domain" description="DSBA-like thioredoxin" evidence="1">
    <location>
        <begin position="8"/>
        <end position="209"/>
    </location>
</feature>
<dbReference type="PANTHER" id="PTHR13887">
    <property type="entry name" value="GLUTATHIONE S-TRANSFERASE KAPPA"/>
    <property type="match status" value="1"/>
</dbReference>
<evidence type="ECO:0000313" key="3">
    <source>
        <dbReference type="Proteomes" id="UP001216390"/>
    </source>
</evidence>